<evidence type="ECO:0000313" key="5">
    <source>
        <dbReference type="EMBL" id="QOL31476.1"/>
    </source>
</evidence>
<keyword evidence="1" id="KW-0547">Nucleotide-binding</keyword>
<proteinExistence type="predicted"/>
<dbReference type="Proteomes" id="UP000593943">
    <property type="component" value="Chromosome"/>
</dbReference>
<dbReference type="InterPro" id="IPR017871">
    <property type="entry name" value="ABC_transporter-like_CS"/>
</dbReference>
<evidence type="ECO:0000259" key="3">
    <source>
        <dbReference type="PROSITE" id="PS50893"/>
    </source>
</evidence>
<gene>
    <name evidence="5" type="ORF">BE0216_02630</name>
    <name evidence="4" type="ORF">BEUL_0400</name>
</gene>
<dbReference type="AlphaFoldDB" id="A0A261GC61"/>
<dbReference type="InterPro" id="IPR027417">
    <property type="entry name" value="P-loop_NTPase"/>
</dbReference>
<evidence type="ECO:0000313" key="4">
    <source>
        <dbReference type="EMBL" id="OZG68994.1"/>
    </source>
</evidence>
<dbReference type="InterPro" id="IPR003439">
    <property type="entry name" value="ABC_transporter-like_ATP-bd"/>
</dbReference>
<evidence type="ECO:0000313" key="7">
    <source>
        <dbReference type="Proteomes" id="UP000593943"/>
    </source>
</evidence>
<dbReference type="PROSITE" id="PS00211">
    <property type="entry name" value="ABC_TRANSPORTER_1"/>
    <property type="match status" value="1"/>
</dbReference>
<dbReference type="Proteomes" id="UP000216057">
    <property type="component" value="Unassembled WGS sequence"/>
</dbReference>
<dbReference type="GO" id="GO:0016887">
    <property type="term" value="F:ATP hydrolysis activity"/>
    <property type="evidence" value="ECO:0007669"/>
    <property type="project" value="InterPro"/>
</dbReference>
<dbReference type="PROSITE" id="PS50893">
    <property type="entry name" value="ABC_TRANSPORTER_2"/>
    <property type="match status" value="1"/>
</dbReference>
<dbReference type="Pfam" id="PF00005">
    <property type="entry name" value="ABC_tran"/>
    <property type="match status" value="1"/>
</dbReference>
<evidence type="ECO:0000313" key="6">
    <source>
        <dbReference type="Proteomes" id="UP000216057"/>
    </source>
</evidence>
<dbReference type="PANTHER" id="PTHR24220">
    <property type="entry name" value="IMPORT ATP-BINDING PROTEIN"/>
    <property type="match status" value="1"/>
</dbReference>
<feature type="domain" description="ABC transporter" evidence="3">
    <location>
        <begin position="20"/>
        <end position="227"/>
    </location>
</feature>
<keyword evidence="7" id="KW-1185">Reference proteome</keyword>
<dbReference type="GO" id="GO:0005524">
    <property type="term" value="F:ATP binding"/>
    <property type="evidence" value="ECO:0007669"/>
    <property type="project" value="UniProtKB-KW"/>
</dbReference>
<dbReference type="Gene3D" id="3.40.50.300">
    <property type="entry name" value="P-loop containing nucleotide triphosphate hydrolases"/>
    <property type="match status" value="1"/>
</dbReference>
<dbReference type="RefSeq" id="WP_094636085.1">
    <property type="nucleotide sequence ID" value="NZ_CP062938.1"/>
</dbReference>
<reference evidence="5 7" key="2">
    <citation type="submission" date="2020-10" db="EMBL/GenBank/DDBJ databases">
        <title>Genome sequencing of Bifidobacterium eulemuris_DSMZ_100216.</title>
        <authorList>
            <person name="Kim J."/>
        </authorList>
    </citation>
    <scope>NUCLEOTIDE SEQUENCE [LARGE SCALE GENOMIC DNA]</scope>
    <source>
        <strain evidence="5 7">DSM 100216</strain>
    </source>
</reference>
<keyword evidence="2 5" id="KW-0067">ATP-binding</keyword>
<dbReference type="EMBL" id="CP062938">
    <property type="protein sequence ID" value="QOL31476.1"/>
    <property type="molecule type" value="Genomic_DNA"/>
</dbReference>
<evidence type="ECO:0000256" key="1">
    <source>
        <dbReference type="ARBA" id="ARBA00022741"/>
    </source>
</evidence>
<dbReference type="InterPro" id="IPR015854">
    <property type="entry name" value="ABC_transpr_LolD-like"/>
</dbReference>
<sequence length="227" mass="24869">MTSPTTLDATATDHNVVPSLDTHNLGKSMGGRTLWSNLNLRFQPGELTALTGESGCGKTTLLNILGLLEPPSSGTITYGGQSLTGASPRTARLMHRHTMGFMFQNYALVEQWTVKRNLTLALRSIGIAAGGRSQRIRKALRNVHMEGYGDRLVYTLSGGEQQRIAIARLLIRSPRIILADEPTSSLDVDNRAMVMHHLRAFADDGAIVIYTTHNQEDAHIADRIIKL</sequence>
<dbReference type="PANTHER" id="PTHR24220:SF86">
    <property type="entry name" value="ABC TRANSPORTER ABCH.1"/>
    <property type="match status" value="1"/>
</dbReference>
<name>A0A261GC61_9BIFI</name>
<dbReference type="GO" id="GO:0022857">
    <property type="term" value="F:transmembrane transporter activity"/>
    <property type="evidence" value="ECO:0007669"/>
    <property type="project" value="TreeGrafter"/>
</dbReference>
<evidence type="ECO:0000256" key="2">
    <source>
        <dbReference type="ARBA" id="ARBA00022840"/>
    </source>
</evidence>
<dbReference type="InterPro" id="IPR003593">
    <property type="entry name" value="AAA+_ATPase"/>
</dbReference>
<dbReference type="EMBL" id="MWWZ01000004">
    <property type="protein sequence ID" value="OZG68994.1"/>
    <property type="molecule type" value="Genomic_DNA"/>
</dbReference>
<reference evidence="4 6" key="1">
    <citation type="journal article" date="2017" name="BMC Genomics">
        <title>Comparative genomic and phylogenomic analyses of the Bifidobacteriaceae family.</title>
        <authorList>
            <person name="Lugli G.A."/>
            <person name="Milani C."/>
            <person name="Turroni F."/>
            <person name="Duranti S."/>
            <person name="Mancabelli L."/>
            <person name="Mangifesta M."/>
            <person name="Ferrario C."/>
            <person name="Modesto M."/>
            <person name="Mattarelli P."/>
            <person name="Jiri K."/>
            <person name="van Sinderen D."/>
            <person name="Ventura M."/>
        </authorList>
    </citation>
    <scope>NUCLEOTIDE SEQUENCE [LARGE SCALE GENOMIC DNA]</scope>
    <source>
        <strain evidence="4 6">DSM 100216</strain>
    </source>
</reference>
<accession>A0A261GC61</accession>
<dbReference type="SUPFAM" id="SSF52540">
    <property type="entry name" value="P-loop containing nucleoside triphosphate hydrolases"/>
    <property type="match status" value="1"/>
</dbReference>
<organism evidence="4 6">
    <name type="scientific">Bifidobacterium eulemuris</name>
    <dbReference type="NCBI Taxonomy" id="1765219"/>
    <lineage>
        <taxon>Bacteria</taxon>
        <taxon>Bacillati</taxon>
        <taxon>Actinomycetota</taxon>
        <taxon>Actinomycetes</taxon>
        <taxon>Bifidobacteriales</taxon>
        <taxon>Bifidobacteriaceae</taxon>
        <taxon>Bifidobacterium</taxon>
    </lineage>
</organism>
<dbReference type="KEGG" id="beu:BE0216_02630"/>
<dbReference type="GO" id="GO:0005886">
    <property type="term" value="C:plasma membrane"/>
    <property type="evidence" value="ECO:0007669"/>
    <property type="project" value="TreeGrafter"/>
</dbReference>
<dbReference type="SMART" id="SM00382">
    <property type="entry name" value="AAA"/>
    <property type="match status" value="1"/>
</dbReference>
<protein>
    <submittedName>
        <fullName evidence="4">ABC transporter</fullName>
    </submittedName>
    <submittedName>
        <fullName evidence="5">ATP-binding cassette domain-containing protein</fullName>
    </submittedName>
</protein>
<dbReference type="OrthoDB" id="4425833at2"/>